<evidence type="ECO:0000256" key="1">
    <source>
        <dbReference type="SAM" id="MobiDB-lite"/>
    </source>
</evidence>
<dbReference type="EMBL" id="CP119894">
    <property type="protein sequence ID" value="WFD26909.1"/>
    <property type="molecule type" value="Genomic_DNA"/>
</dbReference>
<evidence type="ECO:0000313" key="2">
    <source>
        <dbReference type="EMBL" id="WFD26909.1"/>
    </source>
</evidence>
<feature type="region of interest" description="Disordered" evidence="1">
    <location>
        <begin position="1"/>
        <end position="58"/>
    </location>
</feature>
<feature type="compositionally biased region" description="Low complexity" evidence="1">
    <location>
        <begin position="1248"/>
        <end position="1261"/>
    </location>
</feature>
<gene>
    <name evidence="2" type="ORF">MNAN1_001898</name>
</gene>
<feature type="region of interest" description="Disordered" evidence="1">
    <location>
        <begin position="1233"/>
        <end position="1261"/>
    </location>
</feature>
<dbReference type="InterPro" id="IPR019734">
    <property type="entry name" value="TPR_rpt"/>
</dbReference>
<dbReference type="Proteomes" id="UP001213623">
    <property type="component" value="Chromosome 3"/>
</dbReference>
<dbReference type="SUPFAM" id="SSF48452">
    <property type="entry name" value="TPR-like"/>
    <property type="match status" value="2"/>
</dbReference>
<accession>A0AAF0ELT9</accession>
<dbReference type="AlphaFoldDB" id="A0AAF0ELT9"/>
<dbReference type="GO" id="GO:0000127">
    <property type="term" value="C:transcription factor TFIIIC complex"/>
    <property type="evidence" value="ECO:0007669"/>
    <property type="project" value="TreeGrafter"/>
</dbReference>
<dbReference type="PANTHER" id="PTHR23082:SF0">
    <property type="entry name" value="GENERAL TRANSCRIPTION FACTOR 3C POLYPEPTIDE 3"/>
    <property type="match status" value="1"/>
</dbReference>
<dbReference type="Gene3D" id="1.25.40.10">
    <property type="entry name" value="Tetratricopeptide repeat domain"/>
    <property type="match status" value="3"/>
</dbReference>
<feature type="region of interest" description="Disordered" evidence="1">
    <location>
        <begin position="865"/>
        <end position="885"/>
    </location>
</feature>
<sequence length="1261" mass="142792">MARASAPQTRSVEAAAPPDYLEEESSYESDASGSSAFDEYEPDEDPAPPPAALPDEDELADIDQEDFTRLIHAFQETPASKKAADSRRNAWKQSMEAEMESFHHELRDVNGYARKNKTTRIREQALSSEVKALLAQANISYVESNLPRAIEQLEEVIRIEPTVKSAWYTLGMCFEEMGEEEKSIQCRIVGAHLTSNASEEWKSLARRSRERGLFQQSIYCLQQAIKKNRYDVDAIWDRAIMLKESGRLRPAVDAFQAILKLQPYDAEVLRELIPLLVSLNEYEVGVNILEGMRRASMHGTSDPNIDPALGGESVLDSQVHFSLNELVTLADLLLLMRRPLQVILVIKQTIHWFRGEPREVRVDDAQNDLELDEAVEGEVYELDREVRLRLGKARFMLKSTEEGKRHFSIIAEESDPLDYPILFLEMADCYFEHQMYAEALEGYKLLVEEGLVDDLQLWIHMGACYQNMDMALEAAHVYESILEKHPTHHDVKLSLAEVYEELHERDKALELVNEVLIARSELRDAPAEDHDQTHADGAPMELEAPASLSFFNESRLGPSAGASQDASRTSRASMSFVERQRLEQQREEETRLAWVQLSVLESKVFVEGFWRHDFVFLDGPLDAAPIRSSHPHADRFAATRQWIQVAGRLIDSFRSMSLLFPKERYTKYRGVLRQRRTRRINKPSDLDSQAEELLSRLRDQMVDEAVTQEDDARDMEQTTFRTIHFDDWVSLFMKYGIALAKVGGEEDAIHDMFQHVMVSNTVWPSEERKMALHLAWLACALYSRDMARVFDIARWFPTTYQFHNEPLRLIASLSNSLGFYGVDSFVSSTNAKQYQRRMRTHEAIVHGRPAKVNPRTGRWTIVGVEGDEEPNEDDSLHPIKAQPPPTRPSPIGEIFYGYLMLCANSYQPAMGYLFRAWALQQDDPLLCLLCAVASLSRATNRQVDNRNHTIVQGLSILTHYAELRGPCSEVDYNFGRALHQLGLLHLAVPRYERVLENASTTPTVGFSMVREAAYNLALIYAQSGSPRLAQSIVRADSIKYESVTSKLEFPEQYVHALYQVKMVPGDTRTFSEEEKRKWIDADAGFMSSVKLCQLLVPTHDSVLLDAFKVHLSHLPAHDAPPAHVTSMFYVVEQDVDYDSDSCPVFDKDVHPVLSSKFGTDIRVIVPELSPSLDMTNATENAEADPTKQKPGAKMGKKQPPKNLADFLKQYWMYILPVVLLFILPGGVDVPERPENRAAQPGAAQRVTPGPGAAGARAPSAK</sequence>
<protein>
    <submittedName>
        <fullName evidence="2">Uncharacterized protein</fullName>
    </submittedName>
</protein>
<name>A0AAF0ELT9_9BASI</name>
<dbReference type="PANTHER" id="PTHR23082">
    <property type="entry name" value="TRANSCRIPTION INITIATION FACTOR IIIC TFIIIC , POLYPEPTIDE 3-RELATED"/>
    <property type="match status" value="1"/>
</dbReference>
<dbReference type="InterPro" id="IPR039340">
    <property type="entry name" value="Tfc4/TFIIIC-102/Sfc4"/>
</dbReference>
<feature type="region of interest" description="Disordered" evidence="1">
    <location>
        <begin position="1174"/>
        <end position="1199"/>
    </location>
</feature>
<reference evidence="2" key="1">
    <citation type="submission" date="2023-03" db="EMBL/GenBank/DDBJ databases">
        <title>Mating type loci evolution in Malassezia.</title>
        <authorList>
            <person name="Coelho M.A."/>
        </authorList>
    </citation>
    <scope>NUCLEOTIDE SEQUENCE</scope>
    <source>
        <strain evidence="2">CBS 9557</strain>
    </source>
</reference>
<evidence type="ECO:0000313" key="3">
    <source>
        <dbReference type="Proteomes" id="UP001213623"/>
    </source>
</evidence>
<proteinExistence type="predicted"/>
<dbReference type="GO" id="GO:0006383">
    <property type="term" value="P:transcription by RNA polymerase III"/>
    <property type="evidence" value="ECO:0007669"/>
    <property type="project" value="InterPro"/>
</dbReference>
<keyword evidence="3" id="KW-1185">Reference proteome</keyword>
<dbReference type="InterPro" id="IPR011990">
    <property type="entry name" value="TPR-like_helical_dom_sf"/>
</dbReference>
<feature type="compositionally biased region" description="Polar residues" evidence="1">
    <location>
        <begin position="1"/>
        <end position="11"/>
    </location>
</feature>
<organism evidence="2 3">
    <name type="scientific">Malassezia nana</name>
    <dbReference type="NCBI Taxonomy" id="180528"/>
    <lineage>
        <taxon>Eukaryota</taxon>
        <taxon>Fungi</taxon>
        <taxon>Dikarya</taxon>
        <taxon>Basidiomycota</taxon>
        <taxon>Ustilaginomycotina</taxon>
        <taxon>Malasseziomycetes</taxon>
        <taxon>Malasseziales</taxon>
        <taxon>Malasseziaceae</taxon>
        <taxon>Malassezia</taxon>
    </lineage>
</organism>
<dbReference type="SMART" id="SM00028">
    <property type="entry name" value="TPR"/>
    <property type="match status" value="7"/>
</dbReference>